<name>B7K401_RIPO1</name>
<dbReference type="EMBL" id="CP001287">
    <property type="protein sequence ID" value="ACK66541.1"/>
    <property type="molecule type" value="Genomic_DNA"/>
</dbReference>
<dbReference type="eggNOG" id="ENOG502ZCHJ">
    <property type="taxonomic scope" value="Bacteria"/>
</dbReference>
<protein>
    <recommendedName>
        <fullName evidence="5">DUF4231 domain-containing protein</fullName>
    </recommendedName>
</protein>
<dbReference type="STRING" id="41431.PCC8801_2533"/>
<feature type="transmembrane region" description="Helical" evidence="2">
    <location>
        <begin position="130"/>
        <end position="150"/>
    </location>
</feature>
<dbReference type="NCBIfam" id="NF033634">
    <property type="entry name" value="SLATT_1"/>
    <property type="match status" value="1"/>
</dbReference>
<evidence type="ECO:0000256" key="2">
    <source>
        <dbReference type="SAM" id="Phobius"/>
    </source>
</evidence>
<keyword evidence="2" id="KW-1133">Transmembrane helix</keyword>
<accession>B7K401</accession>
<dbReference type="AlphaFoldDB" id="B7K401"/>
<evidence type="ECO:0000313" key="3">
    <source>
        <dbReference type="EMBL" id="ACK66541.1"/>
    </source>
</evidence>
<feature type="transmembrane region" description="Helical" evidence="2">
    <location>
        <begin position="162"/>
        <end position="183"/>
    </location>
</feature>
<dbReference type="Pfam" id="PF14015">
    <property type="entry name" value="DUF4231"/>
    <property type="match status" value="1"/>
</dbReference>
<dbReference type="OrthoDB" id="423154at2"/>
<reference evidence="4" key="1">
    <citation type="journal article" date="2011" name="MBio">
        <title>Novel metabolic attributes of the genus Cyanothece, comprising a group of unicellular nitrogen-fixing Cyanobacteria.</title>
        <authorList>
            <person name="Bandyopadhyay A."/>
            <person name="Elvitigala T."/>
            <person name="Welsh E."/>
            <person name="Stockel J."/>
            <person name="Liberton M."/>
            <person name="Min H."/>
            <person name="Sherman L.A."/>
            <person name="Pakrasi H.B."/>
        </authorList>
    </citation>
    <scope>NUCLEOTIDE SEQUENCE [LARGE SCALE GENOMIC DNA]</scope>
    <source>
        <strain evidence="4">PCC 8801</strain>
    </source>
</reference>
<organism evidence="3 4">
    <name type="scientific">Rippkaea orientalis (strain PCC 8801 / RF-1)</name>
    <name type="common">Cyanothece sp. (strain PCC 8801)</name>
    <dbReference type="NCBI Taxonomy" id="41431"/>
    <lineage>
        <taxon>Bacteria</taxon>
        <taxon>Bacillati</taxon>
        <taxon>Cyanobacteriota</taxon>
        <taxon>Cyanophyceae</taxon>
        <taxon>Oscillatoriophycideae</taxon>
        <taxon>Chroococcales</taxon>
        <taxon>Aphanothecaceae</taxon>
        <taxon>Rippkaea</taxon>
        <taxon>Rippkaea orientalis</taxon>
    </lineage>
</organism>
<sequence>MTNTQEPSIESTLEKTTYSPGVRRFFKILEYLALDACVACLVLTLFFRENQLLITLDAALLASFVFLGLFNNQYFSYGDRLTKTSKYEQLLKESPGTGDRLKLEKENALRYCQQLIDDYSKTRRTARNSYYILQLATIIFSGVTPILVLVDKLETGSQWLKWLPVIFPAIASILASVGTSFPLETQWKDSNKIVENLEAEQEKFLLGITQDPIPEIIGDTLVTESERTKLLEAEQKRAIINFVNKVNEIHLQQVQAQAQIVKEAEPEANKPGTEPKKPENKPLMPK</sequence>
<keyword evidence="2" id="KW-0472">Membrane</keyword>
<dbReference type="Proteomes" id="UP000008204">
    <property type="component" value="Chromosome"/>
</dbReference>
<evidence type="ECO:0000313" key="4">
    <source>
        <dbReference type="Proteomes" id="UP000008204"/>
    </source>
</evidence>
<keyword evidence="4" id="KW-1185">Reference proteome</keyword>
<dbReference type="KEGG" id="cyp:PCC8801_2533"/>
<feature type="compositionally biased region" description="Basic and acidic residues" evidence="1">
    <location>
        <begin position="262"/>
        <end position="280"/>
    </location>
</feature>
<feature type="transmembrane region" description="Helical" evidence="2">
    <location>
        <begin position="52"/>
        <end position="70"/>
    </location>
</feature>
<dbReference type="InterPro" id="IPR025325">
    <property type="entry name" value="DUF4231"/>
</dbReference>
<evidence type="ECO:0000256" key="1">
    <source>
        <dbReference type="SAM" id="MobiDB-lite"/>
    </source>
</evidence>
<feature type="region of interest" description="Disordered" evidence="1">
    <location>
        <begin position="260"/>
        <end position="286"/>
    </location>
</feature>
<keyword evidence="2" id="KW-0812">Transmembrane</keyword>
<evidence type="ECO:0008006" key="5">
    <source>
        <dbReference type="Google" id="ProtNLM"/>
    </source>
</evidence>
<dbReference type="HOGENOM" id="CLU_1018246_0_0_3"/>
<dbReference type="RefSeq" id="WP_012595808.1">
    <property type="nucleotide sequence ID" value="NC_011726.1"/>
</dbReference>
<proteinExistence type="predicted"/>
<feature type="transmembrane region" description="Helical" evidence="2">
    <location>
        <begin position="28"/>
        <end position="46"/>
    </location>
</feature>
<gene>
    <name evidence="3" type="ordered locus">PCC8801_2533</name>
</gene>